<dbReference type="InParanoid" id="A0A0D2ATI5"/>
<feature type="site" description="Histone H3K4me3 binding" evidence="8">
    <location>
        <position position="580"/>
    </location>
</feature>
<protein>
    <recommendedName>
        <fullName evidence="11">Chromatin modification-related protein</fullName>
    </recommendedName>
</protein>
<feature type="binding site" evidence="9">
    <location>
        <position position="581"/>
    </location>
    <ligand>
        <name>Zn(2+)</name>
        <dbReference type="ChEBI" id="CHEBI:29105"/>
        <label>1</label>
    </ligand>
</feature>
<keyword evidence="4 10" id="KW-0863">Zinc-finger</keyword>
<feature type="domain" description="PHD-type" evidence="13">
    <location>
        <begin position="578"/>
        <end position="629"/>
    </location>
</feature>
<dbReference type="Gene3D" id="3.30.40.10">
    <property type="entry name" value="Zinc/RING finger domain, C3HC4 (zinc finger)"/>
    <property type="match status" value="1"/>
</dbReference>
<dbReference type="RefSeq" id="XP_016212323.1">
    <property type="nucleotide sequence ID" value="XM_016359875.1"/>
</dbReference>
<dbReference type="GO" id="GO:0006325">
    <property type="term" value="P:chromatin organization"/>
    <property type="evidence" value="ECO:0007669"/>
    <property type="project" value="UniProtKB-KW"/>
</dbReference>
<feature type="compositionally biased region" description="Basic and acidic residues" evidence="12">
    <location>
        <begin position="246"/>
        <end position="258"/>
    </location>
</feature>
<dbReference type="SMART" id="SM00249">
    <property type="entry name" value="PHD"/>
    <property type="match status" value="1"/>
</dbReference>
<dbReference type="Proteomes" id="UP000053259">
    <property type="component" value="Unassembled WGS sequence"/>
</dbReference>
<dbReference type="GO" id="GO:0033698">
    <property type="term" value="C:Rpd3L complex"/>
    <property type="evidence" value="ECO:0007669"/>
    <property type="project" value="TreeGrafter"/>
</dbReference>
<evidence type="ECO:0000256" key="7">
    <source>
        <dbReference type="ARBA" id="ARBA00023242"/>
    </source>
</evidence>
<evidence type="ECO:0000256" key="11">
    <source>
        <dbReference type="RuleBase" id="RU361213"/>
    </source>
</evidence>
<gene>
    <name evidence="14" type="ORF">PV09_06264</name>
</gene>
<feature type="binding site" evidence="9">
    <location>
        <position position="594"/>
    </location>
    <ligand>
        <name>Zn(2+)</name>
        <dbReference type="ChEBI" id="CHEBI:29105"/>
        <label>2</label>
    </ligand>
</feature>
<evidence type="ECO:0000256" key="1">
    <source>
        <dbReference type="ARBA" id="ARBA00004123"/>
    </source>
</evidence>
<keyword evidence="15" id="KW-1185">Reference proteome</keyword>
<evidence type="ECO:0000259" key="13">
    <source>
        <dbReference type="PROSITE" id="PS50016"/>
    </source>
</evidence>
<feature type="site" description="Histone H3K4me3 binding" evidence="8">
    <location>
        <position position="591"/>
    </location>
</feature>
<comment type="function">
    <text evidence="11">Component of an histone acetyltransferase complex.</text>
</comment>
<feature type="compositionally biased region" description="Basic residues" evidence="12">
    <location>
        <begin position="345"/>
        <end position="358"/>
    </location>
</feature>
<feature type="binding site" evidence="9">
    <location>
        <position position="626"/>
    </location>
    <ligand>
        <name>Zn(2+)</name>
        <dbReference type="ChEBI" id="CHEBI:29105"/>
        <label>2</label>
    </ligand>
</feature>
<dbReference type="GO" id="GO:0070210">
    <property type="term" value="C:Rpd3L-Expanded complex"/>
    <property type="evidence" value="ECO:0007669"/>
    <property type="project" value="TreeGrafter"/>
</dbReference>
<dbReference type="InterPro" id="IPR028651">
    <property type="entry name" value="ING_fam"/>
</dbReference>
<name>A0A0D2ATI5_9PEZI</name>
<keyword evidence="3 9" id="KW-0479">Metal-binding</keyword>
<dbReference type="InterPro" id="IPR024610">
    <property type="entry name" value="ING_N_histone-binding"/>
</dbReference>
<feature type="site" description="Histone H3K4me3 binding" evidence="8">
    <location>
        <position position="595"/>
    </location>
</feature>
<dbReference type="CDD" id="cd15505">
    <property type="entry name" value="PHD_ING"/>
    <property type="match status" value="1"/>
</dbReference>
<dbReference type="InterPro" id="IPR013083">
    <property type="entry name" value="Znf_RING/FYVE/PHD"/>
</dbReference>
<dbReference type="VEuPathDB" id="FungiDB:PV09_06264"/>
<dbReference type="Gene3D" id="6.10.140.1740">
    <property type="match status" value="1"/>
</dbReference>
<evidence type="ECO:0000256" key="12">
    <source>
        <dbReference type="SAM" id="MobiDB-lite"/>
    </source>
</evidence>
<dbReference type="InterPro" id="IPR019787">
    <property type="entry name" value="Znf_PHD-finger"/>
</dbReference>
<evidence type="ECO:0000256" key="4">
    <source>
        <dbReference type="ARBA" id="ARBA00022771"/>
    </source>
</evidence>
<dbReference type="STRING" id="253628.A0A0D2ATI5"/>
<proteinExistence type="inferred from homology"/>
<dbReference type="EMBL" id="KN847549">
    <property type="protein sequence ID" value="KIW02454.1"/>
    <property type="molecule type" value="Genomic_DNA"/>
</dbReference>
<feature type="binding site" evidence="9">
    <location>
        <position position="599"/>
    </location>
    <ligand>
        <name>Zn(2+)</name>
        <dbReference type="ChEBI" id="CHEBI:29105"/>
        <label>2</label>
    </ligand>
</feature>
<dbReference type="PANTHER" id="PTHR10333:SF42">
    <property type="entry name" value="INHIBITOR OF GROWTH PROTEIN 5"/>
    <property type="match status" value="1"/>
</dbReference>
<dbReference type="InterPro" id="IPR001965">
    <property type="entry name" value="Znf_PHD"/>
</dbReference>
<feature type="binding site" evidence="9">
    <location>
        <position position="623"/>
    </location>
    <ligand>
        <name>Zn(2+)</name>
        <dbReference type="ChEBI" id="CHEBI:29105"/>
        <label>2</label>
    </ligand>
</feature>
<evidence type="ECO:0000256" key="2">
    <source>
        <dbReference type="ARBA" id="ARBA00010210"/>
    </source>
</evidence>
<evidence type="ECO:0000313" key="14">
    <source>
        <dbReference type="EMBL" id="KIW02454.1"/>
    </source>
</evidence>
<feature type="compositionally biased region" description="Acidic residues" evidence="12">
    <location>
        <begin position="544"/>
        <end position="571"/>
    </location>
</feature>
<evidence type="ECO:0000256" key="6">
    <source>
        <dbReference type="ARBA" id="ARBA00022853"/>
    </source>
</evidence>
<evidence type="ECO:0000313" key="15">
    <source>
        <dbReference type="Proteomes" id="UP000053259"/>
    </source>
</evidence>
<organism evidence="14 15">
    <name type="scientific">Verruconis gallopava</name>
    <dbReference type="NCBI Taxonomy" id="253628"/>
    <lineage>
        <taxon>Eukaryota</taxon>
        <taxon>Fungi</taxon>
        <taxon>Dikarya</taxon>
        <taxon>Ascomycota</taxon>
        <taxon>Pezizomycotina</taxon>
        <taxon>Dothideomycetes</taxon>
        <taxon>Pleosporomycetidae</taxon>
        <taxon>Venturiales</taxon>
        <taxon>Sympoventuriaceae</taxon>
        <taxon>Verruconis</taxon>
    </lineage>
</organism>
<evidence type="ECO:0000256" key="8">
    <source>
        <dbReference type="PIRSR" id="PIRSR628651-50"/>
    </source>
</evidence>
<dbReference type="PROSITE" id="PS50016">
    <property type="entry name" value="ZF_PHD_2"/>
    <property type="match status" value="1"/>
</dbReference>
<evidence type="ECO:0000256" key="5">
    <source>
        <dbReference type="ARBA" id="ARBA00022833"/>
    </source>
</evidence>
<feature type="binding site" evidence="9">
    <location>
        <position position="608"/>
    </location>
    <ligand>
        <name>Zn(2+)</name>
        <dbReference type="ChEBI" id="CHEBI:29105"/>
        <label>1</label>
    </ligand>
</feature>
<comment type="similarity">
    <text evidence="2 11">Belongs to the ING family.</text>
</comment>
<dbReference type="GO" id="GO:0006355">
    <property type="term" value="P:regulation of DNA-templated transcription"/>
    <property type="evidence" value="ECO:0007669"/>
    <property type="project" value="TreeGrafter"/>
</dbReference>
<dbReference type="AlphaFoldDB" id="A0A0D2ATI5"/>
<keyword evidence="7 11" id="KW-0539">Nucleus</keyword>
<feature type="binding site" evidence="9">
    <location>
        <position position="583"/>
    </location>
    <ligand>
        <name>Zn(2+)</name>
        <dbReference type="ChEBI" id="CHEBI:29105"/>
        <label>1</label>
    </ligand>
</feature>
<feature type="region of interest" description="Disordered" evidence="12">
    <location>
        <begin position="244"/>
        <end position="571"/>
    </location>
</feature>
<keyword evidence="5 9" id="KW-0862">Zinc</keyword>
<feature type="compositionally biased region" description="Polar residues" evidence="12">
    <location>
        <begin position="320"/>
        <end position="336"/>
    </location>
</feature>
<dbReference type="HOGENOM" id="CLU_006204_0_1_1"/>
<accession>A0A0D2ATI5</accession>
<keyword evidence="6 11" id="KW-0156">Chromatin regulator</keyword>
<comment type="domain">
    <text evidence="11">The PHD-type zinc finger mediates the binding to H3K4me3.</text>
</comment>
<dbReference type="GO" id="GO:0008270">
    <property type="term" value="F:zinc ion binding"/>
    <property type="evidence" value="ECO:0007669"/>
    <property type="project" value="UniProtKB-KW"/>
</dbReference>
<evidence type="ECO:0000256" key="3">
    <source>
        <dbReference type="ARBA" id="ARBA00022723"/>
    </source>
</evidence>
<feature type="site" description="Histone H3K4me3 binding" evidence="8">
    <location>
        <position position="603"/>
    </location>
</feature>
<feature type="compositionally biased region" description="Polar residues" evidence="12">
    <location>
        <begin position="389"/>
        <end position="434"/>
    </location>
</feature>
<dbReference type="SUPFAM" id="SSF57903">
    <property type="entry name" value="FYVE/PHD zinc finger"/>
    <property type="match status" value="1"/>
</dbReference>
<dbReference type="OrthoDB" id="5411773at2759"/>
<dbReference type="PANTHER" id="PTHR10333">
    <property type="entry name" value="INHIBITOR OF GROWTH PROTEIN"/>
    <property type="match status" value="1"/>
</dbReference>
<feature type="binding site" evidence="9">
    <location>
        <position position="605"/>
    </location>
    <ligand>
        <name>Zn(2+)</name>
        <dbReference type="ChEBI" id="CHEBI:29105"/>
        <label>1</label>
    </ligand>
</feature>
<dbReference type="GeneID" id="27314237"/>
<evidence type="ECO:0000256" key="10">
    <source>
        <dbReference type="PROSITE-ProRule" id="PRU00146"/>
    </source>
</evidence>
<evidence type="ECO:0000256" key="9">
    <source>
        <dbReference type="PIRSR" id="PIRSR628651-51"/>
    </source>
</evidence>
<sequence>MATAPGRRQSARQVVRTTRPQNYYARNFSGRNLADETPANNDAQPGFFPAIQHFTDAIDALPKEIIRHFSMLKEVEAKLHAPDEQVRRLAAAIIDLPPVTRNKPPPHAYFPSLSARNSVDGSRHGSVVGNSASDGTFNDSDDVADRERQALFYNLNVNIATMAPALDEKIAVLATANQQLQRQLDRMMSSYLHIPEEISDEARLGNPKHWAYVTDKETKKAPERSRREVATTNTLAAAAAAVEGEFASRSEARREAVAARKSRTQQIDSDFDDRPAPRKGPNKAKKTAEDPKSVGLGISNGVTGPNKRKKVAAAVPMERSGSSALGNTSRANQASPRETPDVAPKKRSKPGPAPKKRVVGGASPYLTSSPVIGTFAAKETSTRPGQVRGRQNSTANSTQLTTIENKPTRPPSSQSNKPTNGTSSLSAHEQSQLNAVAGAEGAEGSKLLLDQSKPMKSEDADVNDDVSMPDADAPAPLVVTRAGRASKTATPMSSTFPELGSRSRSVRNNKDNNGSHASSESGERSRRKKGAGSAATSTRADTDIAADEASDLVDEGEIDDAEMDDGDMDGAEEDANEAKYCYCNDVSYGEMVACDNENCEREWFHLKCAGLSRAPDENTKWYCDECKMTMKESSKRSRPVSRRE</sequence>
<dbReference type="Pfam" id="PF12998">
    <property type="entry name" value="ING"/>
    <property type="match status" value="1"/>
</dbReference>
<dbReference type="PROSITE" id="PS01359">
    <property type="entry name" value="ZF_PHD_1"/>
    <property type="match status" value="1"/>
</dbReference>
<dbReference type="InterPro" id="IPR011011">
    <property type="entry name" value="Znf_FYVE_PHD"/>
</dbReference>
<reference evidence="14 15" key="1">
    <citation type="submission" date="2015-01" db="EMBL/GenBank/DDBJ databases">
        <title>The Genome Sequence of Ochroconis gallopava CBS43764.</title>
        <authorList>
            <consortium name="The Broad Institute Genomics Platform"/>
            <person name="Cuomo C."/>
            <person name="de Hoog S."/>
            <person name="Gorbushina A."/>
            <person name="Stielow B."/>
            <person name="Teixiera M."/>
            <person name="Abouelleil A."/>
            <person name="Chapman S.B."/>
            <person name="Priest M."/>
            <person name="Young S.K."/>
            <person name="Wortman J."/>
            <person name="Nusbaum C."/>
            <person name="Birren B."/>
        </authorList>
    </citation>
    <scope>NUCLEOTIDE SEQUENCE [LARGE SCALE GENOMIC DNA]</scope>
    <source>
        <strain evidence="14 15">CBS 43764</strain>
    </source>
</reference>
<comment type="subunit">
    <text evidence="11">Component of an histone acetyltransferase complex. Interacts with H3K4me3 and to a lesser extent with H3K4me2.</text>
</comment>
<feature type="compositionally biased region" description="Polar residues" evidence="12">
    <location>
        <begin position="487"/>
        <end position="496"/>
    </location>
</feature>
<dbReference type="SMART" id="SM01408">
    <property type="entry name" value="ING"/>
    <property type="match status" value="1"/>
</dbReference>
<comment type="subcellular location">
    <subcellularLocation>
        <location evidence="1 11">Nucleus</location>
    </subcellularLocation>
</comment>
<dbReference type="InterPro" id="IPR019786">
    <property type="entry name" value="Zinc_finger_PHD-type_CS"/>
</dbReference>